<keyword evidence="2" id="KW-1133">Transmembrane helix</keyword>
<keyword evidence="2" id="KW-0812">Transmembrane</keyword>
<feature type="transmembrane region" description="Helical" evidence="2">
    <location>
        <begin position="343"/>
        <end position="362"/>
    </location>
</feature>
<feature type="region of interest" description="Disordered" evidence="1">
    <location>
        <begin position="500"/>
        <end position="543"/>
    </location>
</feature>
<feature type="region of interest" description="Disordered" evidence="1">
    <location>
        <begin position="556"/>
        <end position="629"/>
    </location>
</feature>
<dbReference type="AlphaFoldDB" id="A0A7S2Q3V5"/>
<organism evidence="3">
    <name type="scientific">Skeletonema marinoi</name>
    <dbReference type="NCBI Taxonomy" id="267567"/>
    <lineage>
        <taxon>Eukaryota</taxon>
        <taxon>Sar</taxon>
        <taxon>Stramenopiles</taxon>
        <taxon>Ochrophyta</taxon>
        <taxon>Bacillariophyta</taxon>
        <taxon>Coscinodiscophyceae</taxon>
        <taxon>Thalassiosirophycidae</taxon>
        <taxon>Thalassiosirales</taxon>
        <taxon>Skeletonemataceae</taxon>
        <taxon>Skeletonema</taxon>
        <taxon>Skeletonema marinoi-dohrnii complex</taxon>
    </lineage>
</organism>
<sequence>MPVLGRKHHSEGEPFGRRVSELGSQVTNRRKRGDKHIGLADGARRSQLGQDNLEGSKKERYEKYQGNIPLEDEEKYVRSKVENRPIILVIIGYYTALKIFLLYLISWSSIVTCALSVGLTIHWYTILVERSAAGTFVAIGMDWVILGFAVVTPLSLSVNMSFRRRERALIEISKFRSFAFQLLLSHAVWDWQKGGGKANVPGIDWVAHTDEVLTELICIGDELCRFLTLPSTSRSRHRMTRAGRREAARTAEVAYMLYESLYTHRMTSLSLLSEKVKLAGLGASEASRIRQYERWIGDAIENLRMIKSYRTPQALRSFTRIFSTLLPPFFAPTFAQLGFTTGSLAYGILFAVITSLCLNALVEGIDILEDPFVGFVTLDGIDVREEFQVLHYQQLVTARNNLYKDEKKYGEGDMFVLSADIPDDIESQVPSNQRDTTTPDTNNTGIPPDARYSLDASEQSTPKTPRRHRTFVSFGDIVSFGDANLLDGIGDITSRESGYQITGRKTRAHPFFKPPPPRKSTELKEEDNEDSSQISPGSSEIPVSVPNQILADTSLFQPQLKEDVVDEENAPKPTDVNVKGKDDDESSLNIQSNSDTLPHHNISKSTPPPLASLFQPPPQQKDDDEQKNE</sequence>
<gene>
    <name evidence="3" type="ORF">SMAR0320_LOCUS23712</name>
</gene>
<evidence type="ECO:0000313" key="3">
    <source>
        <dbReference type="EMBL" id="CAD9632037.1"/>
    </source>
</evidence>
<name>A0A7S2Q3V5_9STRA</name>
<accession>A0A7S2Q3V5</accession>
<feature type="compositionally biased region" description="Pro residues" evidence="1">
    <location>
        <begin position="606"/>
        <end position="619"/>
    </location>
</feature>
<keyword evidence="2" id="KW-0472">Membrane</keyword>
<protein>
    <submittedName>
        <fullName evidence="3">Uncharacterized protein</fullName>
    </submittedName>
</protein>
<feature type="compositionally biased region" description="Polar residues" evidence="1">
    <location>
        <begin position="587"/>
        <end position="596"/>
    </location>
</feature>
<evidence type="ECO:0000256" key="2">
    <source>
        <dbReference type="SAM" id="Phobius"/>
    </source>
</evidence>
<evidence type="ECO:0000256" key="1">
    <source>
        <dbReference type="SAM" id="MobiDB-lite"/>
    </source>
</evidence>
<proteinExistence type="predicted"/>
<feature type="region of interest" description="Disordered" evidence="1">
    <location>
        <begin position="1"/>
        <end position="36"/>
    </location>
</feature>
<feature type="region of interest" description="Disordered" evidence="1">
    <location>
        <begin position="425"/>
        <end position="468"/>
    </location>
</feature>
<feature type="compositionally biased region" description="Polar residues" evidence="1">
    <location>
        <begin position="428"/>
        <end position="445"/>
    </location>
</feature>
<feature type="compositionally biased region" description="Basic and acidic residues" evidence="1">
    <location>
        <begin position="10"/>
        <end position="20"/>
    </location>
</feature>
<feature type="transmembrane region" description="Helical" evidence="2">
    <location>
        <begin position="136"/>
        <end position="158"/>
    </location>
</feature>
<reference evidence="3" key="1">
    <citation type="submission" date="2021-01" db="EMBL/GenBank/DDBJ databases">
        <authorList>
            <person name="Corre E."/>
            <person name="Pelletier E."/>
            <person name="Niang G."/>
            <person name="Scheremetjew M."/>
            <person name="Finn R."/>
            <person name="Kale V."/>
            <person name="Holt S."/>
            <person name="Cochrane G."/>
            <person name="Meng A."/>
            <person name="Brown T."/>
            <person name="Cohen L."/>
        </authorList>
    </citation>
    <scope>NUCLEOTIDE SEQUENCE</scope>
    <source>
        <strain evidence="3">SM1012Den-03</strain>
    </source>
</reference>
<feature type="transmembrane region" description="Helical" evidence="2">
    <location>
        <begin position="100"/>
        <end position="124"/>
    </location>
</feature>
<dbReference type="EMBL" id="HBGZ01033122">
    <property type="protein sequence ID" value="CAD9632037.1"/>
    <property type="molecule type" value="Transcribed_RNA"/>
</dbReference>
<dbReference type="PANTHER" id="PTHR36970">
    <property type="entry name" value="UNNAMED PRODUCT"/>
    <property type="match status" value="1"/>
</dbReference>
<dbReference type="PANTHER" id="PTHR36970:SF1">
    <property type="entry name" value="BESTROPHIN HOMOLOG"/>
    <property type="match status" value="1"/>
</dbReference>